<evidence type="ECO:0000256" key="11">
    <source>
        <dbReference type="ARBA" id="ARBA00029766"/>
    </source>
</evidence>
<keyword evidence="7 14" id="KW-0418">Kinase</keyword>
<dbReference type="SUPFAM" id="SSF55083">
    <property type="entry name" value="6-hydroxymethyl-7,8-dihydropterin pyrophosphokinase, HPPK"/>
    <property type="match status" value="1"/>
</dbReference>
<sequence length="163" mass="18349">MSVKTYIGLGSNLGDSRQILVDAIQKLSELGVVSVSKLYQSPPMGPQDQPHYLNAVACLETNLEPLDLLDELQKIENESGRVRLRRWGERTLDLDLLIYGNESIKNERLTVPHVGILERDFVVIPLLDLDADLQLNGQILKHSPLLQNPTLTMLEDQNWANIN</sequence>
<dbReference type="GO" id="GO:0046654">
    <property type="term" value="P:tetrahydrofolate biosynthetic process"/>
    <property type="evidence" value="ECO:0007669"/>
    <property type="project" value="UniProtKB-UniPathway"/>
</dbReference>
<keyword evidence="15" id="KW-1185">Reference proteome</keyword>
<evidence type="ECO:0000313" key="14">
    <source>
        <dbReference type="EMBL" id="ALH94310.1"/>
    </source>
</evidence>
<dbReference type="InterPro" id="IPR000550">
    <property type="entry name" value="Hppk"/>
</dbReference>
<dbReference type="KEGG" id="aei:AOY20_01440"/>
<comment type="function">
    <text evidence="10">Catalyzes the transfer of pyrophosphate from adenosine triphosphate (ATP) to 6-hydroxymethyl-7,8-dihydropterin, an enzymatic step in folate biosynthesis pathway.</text>
</comment>
<dbReference type="RefSeq" id="WP_054580223.1">
    <property type="nucleotide sequence ID" value="NZ_CP012808.1"/>
</dbReference>
<evidence type="ECO:0000256" key="10">
    <source>
        <dbReference type="ARBA" id="ARBA00029409"/>
    </source>
</evidence>
<dbReference type="PANTHER" id="PTHR43071:SF1">
    <property type="entry name" value="2-AMINO-4-HYDROXY-6-HYDROXYMETHYLDIHYDROPTERIDINE PYROPHOSPHOKINASE"/>
    <property type="match status" value="1"/>
</dbReference>
<keyword evidence="6" id="KW-0547">Nucleotide-binding</keyword>
<name>A0A0N9WAB4_9GAMM</name>
<dbReference type="NCBIfam" id="TIGR01498">
    <property type="entry name" value="folK"/>
    <property type="match status" value="1"/>
</dbReference>
<reference evidence="14 15" key="1">
    <citation type="journal article" date="2015" name="Int. J. Syst. Evol. Microbiol.">
        <title>Acinetobacter equi sp. nov. isolated from horse faeces.</title>
        <authorList>
            <person name="Poppel M.T."/>
            <person name="Skiebe E."/>
            <person name="Laue M."/>
            <person name="Bergmann H."/>
            <person name="Ebersberger I."/>
            <person name="Garn T."/>
            <person name="Fruth A."/>
            <person name="Baumgardt S."/>
            <person name="Busse H.J."/>
            <person name="Wilharm G."/>
        </authorList>
    </citation>
    <scope>NUCLEOTIDE SEQUENCE [LARGE SCALE GENOMIC DNA]</scope>
    <source>
        <strain evidence="14 15">114</strain>
    </source>
</reference>
<dbReference type="AlphaFoldDB" id="A0A0N9WAB4"/>
<dbReference type="EMBL" id="CP012808">
    <property type="protein sequence ID" value="ALH94310.1"/>
    <property type="molecule type" value="Genomic_DNA"/>
</dbReference>
<evidence type="ECO:0000256" key="5">
    <source>
        <dbReference type="ARBA" id="ARBA00022679"/>
    </source>
</evidence>
<dbReference type="OrthoDB" id="9808041at2"/>
<dbReference type="GO" id="GO:0046656">
    <property type="term" value="P:folic acid biosynthetic process"/>
    <property type="evidence" value="ECO:0007669"/>
    <property type="project" value="UniProtKB-KW"/>
</dbReference>
<dbReference type="PROSITE" id="PS00794">
    <property type="entry name" value="HPPK"/>
    <property type="match status" value="1"/>
</dbReference>
<comment type="pathway">
    <text evidence="1">Cofactor biosynthesis; tetrahydrofolate biosynthesis; 2-amino-4-hydroxy-6-hydroxymethyl-7,8-dihydropteridine diphosphate from 7,8-dihydroneopterin triphosphate: step 4/4.</text>
</comment>
<evidence type="ECO:0000256" key="12">
    <source>
        <dbReference type="ARBA" id="ARBA00033413"/>
    </source>
</evidence>
<evidence type="ECO:0000256" key="2">
    <source>
        <dbReference type="ARBA" id="ARBA00005810"/>
    </source>
</evidence>
<dbReference type="CDD" id="cd00483">
    <property type="entry name" value="HPPK"/>
    <property type="match status" value="1"/>
</dbReference>
<evidence type="ECO:0000256" key="7">
    <source>
        <dbReference type="ARBA" id="ARBA00022777"/>
    </source>
</evidence>
<dbReference type="Pfam" id="PF01288">
    <property type="entry name" value="HPPK"/>
    <property type="match status" value="1"/>
</dbReference>
<evidence type="ECO:0000313" key="15">
    <source>
        <dbReference type="Proteomes" id="UP000064939"/>
    </source>
</evidence>
<dbReference type="Proteomes" id="UP000064939">
    <property type="component" value="Chromosome"/>
</dbReference>
<dbReference type="GO" id="GO:0016301">
    <property type="term" value="F:kinase activity"/>
    <property type="evidence" value="ECO:0007669"/>
    <property type="project" value="UniProtKB-KW"/>
</dbReference>
<comment type="similarity">
    <text evidence="2">Belongs to the HPPK family.</text>
</comment>
<organism evidence="14 15">
    <name type="scientific">Acinetobacter equi</name>
    <dbReference type="NCBI Taxonomy" id="1324350"/>
    <lineage>
        <taxon>Bacteria</taxon>
        <taxon>Pseudomonadati</taxon>
        <taxon>Pseudomonadota</taxon>
        <taxon>Gammaproteobacteria</taxon>
        <taxon>Moraxellales</taxon>
        <taxon>Moraxellaceae</taxon>
        <taxon>Acinetobacter</taxon>
    </lineage>
</organism>
<evidence type="ECO:0000256" key="9">
    <source>
        <dbReference type="ARBA" id="ARBA00022909"/>
    </source>
</evidence>
<keyword evidence="8" id="KW-0067">ATP-binding</keyword>
<evidence type="ECO:0000256" key="1">
    <source>
        <dbReference type="ARBA" id="ARBA00005051"/>
    </source>
</evidence>
<dbReference type="Gene3D" id="3.30.70.560">
    <property type="entry name" value="7,8-Dihydro-6-hydroxymethylpterin-pyrophosphokinase HPPK"/>
    <property type="match status" value="1"/>
</dbReference>
<evidence type="ECO:0000256" key="8">
    <source>
        <dbReference type="ARBA" id="ARBA00022840"/>
    </source>
</evidence>
<dbReference type="InterPro" id="IPR035907">
    <property type="entry name" value="Hppk_sf"/>
</dbReference>
<dbReference type="GO" id="GO:0003848">
    <property type="term" value="F:2-amino-4-hydroxy-6-hydroxymethyldihydropteridine diphosphokinase activity"/>
    <property type="evidence" value="ECO:0007669"/>
    <property type="project" value="UniProtKB-EC"/>
</dbReference>
<gene>
    <name evidence="14" type="ORF">AOY20_01440</name>
</gene>
<evidence type="ECO:0000256" key="4">
    <source>
        <dbReference type="ARBA" id="ARBA00016218"/>
    </source>
</evidence>
<feature type="domain" description="7,8-dihydro-6-hydroxymethylpterin-pyrophosphokinase" evidence="13">
    <location>
        <begin position="86"/>
        <end position="97"/>
    </location>
</feature>
<proteinExistence type="inferred from homology"/>
<dbReference type="EC" id="2.7.6.3" evidence="3"/>
<evidence type="ECO:0000256" key="6">
    <source>
        <dbReference type="ARBA" id="ARBA00022741"/>
    </source>
</evidence>
<protein>
    <recommendedName>
        <fullName evidence="4">2-amino-4-hydroxy-6-hydroxymethyldihydropteridine pyrophosphokinase</fullName>
        <ecNumber evidence="3">2.7.6.3</ecNumber>
    </recommendedName>
    <alternativeName>
        <fullName evidence="11">6-hydroxymethyl-7,8-dihydropterin pyrophosphokinase</fullName>
    </alternativeName>
    <alternativeName>
        <fullName evidence="12">7,8-dihydro-6-hydroxymethylpterin-pyrophosphokinase</fullName>
    </alternativeName>
</protein>
<evidence type="ECO:0000259" key="13">
    <source>
        <dbReference type="PROSITE" id="PS00794"/>
    </source>
</evidence>
<accession>A0A0N9WAB4</accession>
<evidence type="ECO:0000256" key="3">
    <source>
        <dbReference type="ARBA" id="ARBA00013253"/>
    </source>
</evidence>
<dbReference type="PANTHER" id="PTHR43071">
    <property type="entry name" value="2-AMINO-4-HYDROXY-6-HYDROXYMETHYLDIHYDROPTERIDINE PYROPHOSPHOKINASE"/>
    <property type="match status" value="1"/>
</dbReference>
<keyword evidence="9" id="KW-0289">Folate biosynthesis</keyword>
<dbReference type="GO" id="GO:0005524">
    <property type="term" value="F:ATP binding"/>
    <property type="evidence" value="ECO:0007669"/>
    <property type="project" value="UniProtKB-KW"/>
</dbReference>
<dbReference type="UniPathway" id="UPA00077">
    <property type="reaction ID" value="UER00155"/>
</dbReference>
<keyword evidence="5" id="KW-0808">Transferase</keyword>
<dbReference type="STRING" id="1324350.AOY20_01440"/>